<dbReference type="SUPFAM" id="SSF103481">
    <property type="entry name" value="Multidrug resistance efflux transporter EmrE"/>
    <property type="match status" value="1"/>
</dbReference>
<dbReference type="GO" id="GO:0022857">
    <property type="term" value="F:transmembrane transporter activity"/>
    <property type="evidence" value="ECO:0007669"/>
    <property type="project" value="InterPro"/>
</dbReference>
<keyword evidence="5 8" id="KW-1133">Transmembrane helix</keyword>
<dbReference type="Pfam" id="PF00893">
    <property type="entry name" value="Multi_Drug_Res"/>
    <property type="match status" value="1"/>
</dbReference>
<name>A0A916ZFF8_9BACL</name>
<dbReference type="RefSeq" id="WP_188998202.1">
    <property type="nucleotide sequence ID" value="NZ_BMHP01000007.1"/>
</dbReference>
<gene>
    <name evidence="9" type="ORF">GCM10010911_61020</name>
</gene>
<dbReference type="Proteomes" id="UP000612456">
    <property type="component" value="Unassembled WGS sequence"/>
</dbReference>
<organism evidence="9 10">
    <name type="scientific">Paenibacillus nasutitermitis</name>
    <dbReference type="NCBI Taxonomy" id="1652958"/>
    <lineage>
        <taxon>Bacteria</taxon>
        <taxon>Bacillati</taxon>
        <taxon>Bacillota</taxon>
        <taxon>Bacilli</taxon>
        <taxon>Bacillales</taxon>
        <taxon>Paenibacillaceae</taxon>
        <taxon>Paenibacillus</taxon>
    </lineage>
</organism>
<evidence type="ECO:0000256" key="6">
    <source>
        <dbReference type="ARBA" id="ARBA00023136"/>
    </source>
</evidence>
<evidence type="ECO:0000256" key="2">
    <source>
        <dbReference type="ARBA" id="ARBA00022448"/>
    </source>
</evidence>
<evidence type="ECO:0000256" key="8">
    <source>
        <dbReference type="SAM" id="Phobius"/>
    </source>
</evidence>
<reference evidence="9" key="1">
    <citation type="journal article" date="2014" name="Int. J. Syst. Evol. Microbiol.">
        <title>Complete genome sequence of Corynebacterium casei LMG S-19264T (=DSM 44701T), isolated from a smear-ripened cheese.</title>
        <authorList>
            <consortium name="US DOE Joint Genome Institute (JGI-PGF)"/>
            <person name="Walter F."/>
            <person name="Albersmeier A."/>
            <person name="Kalinowski J."/>
            <person name="Ruckert C."/>
        </authorList>
    </citation>
    <scope>NUCLEOTIDE SEQUENCE</scope>
    <source>
        <strain evidence="9">CGMCC 1.15178</strain>
    </source>
</reference>
<comment type="subcellular location">
    <subcellularLocation>
        <location evidence="1 7">Cell membrane</location>
        <topology evidence="1 7">Multi-pass membrane protein</topology>
    </subcellularLocation>
</comment>
<proteinExistence type="inferred from homology"/>
<feature type="transmembrane region" description="Helical" evidence="8">
    <location>
        <begin position="84"/>
        <end position="103"/>
    </location>
</feature>
<dbReference type="AlphaFoldDB" id="A0A916ZFF8"/>
<comment type="caution">
    <text evidence="9">The sequence shown here is derived from an EMBL/GenBank/DDBJ whole genome shotgun (WGS) entry which is preliminary data.</text>
</comment>
<comment type="similarity">
    <text evidence="7">Belongs to the drug/metabolite transporter (DMT) superfamily. Small multidrug resistance (SMR) (TC 2.A.7.1) family.</text>
</comment>
<evidence type="ECO:0000313" key="9">
    <source>
        <dbReference type="EMBL" id="GGD94113.1"/>
    </source>
</evidence>
<evidence type="ECO:0000256" key="7">
    <source>
        <dbReference type="RuleBase" id="RU003942"/>
    </source>
</evidence>
<evidence type="ECO:0000256" key="1">
    <source>
        <dbReference type="ARBA" id="ARBA00004651"/>
    </source>
</evidence>
<evidence type="ECO:0000256" key="4">
    <source>
        <dbReference type="ARBA" id="ARBA00022692"/>
    </source>
</evidence>
<sequence length="104" mass="11093">MAWLYLIAAGIMEIVGVIGIKKTAEKNNFLNNAILIAGFLISFSLLMQAIQTIPLSTAYAVWTGVGTVGAAVVGMLFFKESKSLLRIICIFGVIACVIALKLAE</sequence>
<feature type="transmembrane region" description="Helical" evidence="8">
    <location>
        <begin position="59"/>
        <end position="78"/>
    </location>
</feature>
<keyword evidence="2" id="KW-0813">Transport</keyword>
<dbReference type="PANTHER" id="PTHR30561:SF0">
    <property type="entry name" value="GUANIDINIUM EXPORTER"/>
    <property type="match status" value="1"/>
</dbReference>
<dbReference type="InterPro" id="IPR045324">
    <property type="entry name" value="Small_multidrug_res"/>
</dbReference>
<dbReference type="EMBL" id="BMHP01000007">
    <property type="protein sequence ID" value="GGD94113.1"/>
    <property type="molecule type" value="Genomic_DNA"/>
</dbReference>
<evidence type="ECO:0000313" key="10">
    <source>
        <dbReference type="Proteomes" id="UP000612456"/>
    </source>
</evidence>
<dbReference type="PANTHER" id="PTHR30561">
    <property type="entry name" value="SMR FAMILY PROTON-DEPENDENT DRUG EFFLUX TRANSPORTER SUGE"/>
    <property type="match status" value="1"/>
</dbReference>
<reference evidence="9" key="2">
    <citation type="submission" date="2020-09" db="EMBL/GenBank/DDBJ databases">
        <authorList>
            <person name="Sun Q."/>
            <person name="Zhou Y."/>
        </authorList>
    </citation>
    <scope>NUCLEOTIDE SEQUENCE</scope>
    <source>
        <strain evidence="9">CGMCC 1.15178</strain>
    </source>
</reference>
<dbReference type="GO" id="GO:0005886">
    <property type="term" value="C:plasma membrane"/>
    <property type="evidence" value="ECO:0007669"/>
    <property type="project" value="UniProtKB-SubCell"/>
</dbReference>
<evidence type="ECO:0000256" key="5">
    <source>
        <dbReference type="ARBA" id="ARBA00022989"/>
    </source>
</evidence>
<evidence type="ECO:0000256" key="3">
    <source>
        <dbReference type="ARBA" id="ARBA00022475"/>
    </source>
</evidence>
<accession>A0A916ZFF8</accession>
<keyword evidence="4 7" id="KW-0812">Transmembrane</keyword>
<dbReference type="FunFam" id="1.10.3730.20:FF:000001">
    <property type="entry name" value="Quaternary ammonium compound resistance transporter SugE"/>
    <property type="match status" value="1"/>
</dbReference>
<keyword evidence="3" id="KW-1003">Cell membrane</keyword>
<keyword evidence="10" id="KW-1185">Reference proteome</keyword>
<dbReference type="InterPro" id="IPR000390">
    <property type="entry name" value="Small_drug/metabolite_transptr"/>
</dbReference>
<protein>
    <submittedName>
        <fullName evidence="9">QacE family quaternary ammonium compound efflux SMR transporter</fullName>
    </submittedName>
</protein>
<dbReference type="InterPro" id="IPR037185">
    <property type="entry name" value="EmrE-like"/>
</dbReference>
<dbReference type="Gene3D" id="1.10.3730.20">
    <property type="match status" value="1"/>
</dbReference>
<feature type="transmembrane region" description="Helical" evidence="8">
    <location>
        <begin position="29"/>
        <end position="47"/>
    </location>
</feature>
<keyword evidence="6 8" id="KW-0472">Membrane</keyword>